<name>A0A1H0T849_9BACI</name>
<dbReference type="SUPFAM" id="SSF52980">
    <property type="entry name" value="Restriction endonuclease-like"/>
    <property type="match status" value="1"/>
</dbReference>
<comment type="catalytic activity">
    <reaction evidence="11">
        <text>Couples ATP hydrolysis with the unwinding of duplex DNA by translocating in the 3'-5' direction.</text>
        <dbReference type="EC" id="5.6.2.4"/>
    </reaction>
</comment>
<dbReference type="OrthoDB" id="9810135at2"/>
<evidence type="ECO:0000256" key="1">
    <source>
        <dbReference type="ARBA" id="ARBA00022722"/>
    </source>
</evidence>
<dbReference type="GO" id="GO:0005524">
    <property type="term" value="F:ATP binding"/>
    <property type="evidence" value="ECO:0007669"/>
    <property type="project" value="UniProtKB-UniRule"/>
</dbReference>
<evidence type="ECO:0000256" key="9">
    <source>
        <dbReference type="ARBA" id="ARBA00023204"/>
    </source>
</evidence>
<evidence type="ECO:0000313" key="17">
    <source>
        <dbReference type="EMBL" id="SDP50202.1"/>
    </source>
</evidence>
<dbReference type="SUPFAM" id="SSF52540">
    <property type="entry name" value="P-loop containing nucleoside triphosphate hydrolases"/>
    <property type="match status" value="1"/>
</dbReference>
<dbReference type="InterPro" id="IPR014016">
    <property type="entry name" value="UvrD-like_ATP-bd"/>
</dbReference>
<gene>
    <name evidence="17" type="ORF">SAMN05216565_103339</name>
</gene>
<evidence type="ECO:0000256" key="11">
    <source>
        <dbReference type="ARBA" id="ARBA00034617"/>
    </source>
</evidence>
<sequence length="1069" mass="124542">MTKRVVDQEARDKIKHCLNQNFLVEAGAGSGKTSSLVDRMVNLIYTGTCQIEEIVAITFTRKAADELKTRFQNELEKTWKSEKNFEVKERLEFAIQNMEQCFLGTVHSFCARLLRERPVEAKLDISFKELEEEDDRLIAIEAWHRYLATLQTLDVKRLHTLRELGIDDHILLDRFQMLKSYPDVEWAKTYTSKPELTDTYQAFINLLKEANRCIPEEIENGPDNLQKCIREAIRMDRLLQLNDPLRISVFELFDKKSAYNITQKKWTTKEDSKDYQARIQDFFEGRILPLLMNWRQFCHPIIIEFSQGALGVYEGIKQQRSLLNFQDLLINTTHLLRFNPEVRSYFQEKYRFLLVDEYQDTDPIQAEMMFYLTSDDVSEEDWSKCKPRPGSLFVVGDPKQAIYRFRRADIDIYNKVKELIKNYGGDVLQLTMNFRTVDTITTQLNDVFRFQLPEVETRYQAAYRPLNSYHEEQEEGVSGIKVLMVQAEFTKNQKMILEKDAENITLYLKKLLHTGYEPKEFMILTRYNDGIDVYARTLEAAGIPVSVSGEMHIGATQPFNELLLLLKTFLDSTDSLATVATLRSVWFGINDEELFQWKRGGGTFSIYGAKIKEVDEPVTNPVQNALSKLRMYSKWVGTYSPVVAIVKITEDIGFYPLLLTLGYGKREYTQFLQLIEASRRKENEGTTLYHEIVTFLSKIIKEKTKVLNLDEDANSVQILNVHKAKGLEAPIVFLAHPGKKTDISERILTHIRREDKTSQGYFKFVKKNGFSSKTIAEPIEWELYKDEEEAYLLQEELRILYVAATRAEKAMIISSCQKKNTNNPWSILIDGLKYIEEIVLEEIELVEKPQIIDTITHEEYQNETGKLTDWIEISSLPSFEKMTPTDDKEEIYTLEIEREKGGGKDWGLVIHEVFEKFIRTPLSGHDIMYILQKHGLSIDRENEVKSLIQQLQQTEIWKEIQEAENVLTEVPFSIPIKKGEELYTQLEPRTIANTIFLSGIIDLVYKVNGKWKIVDYKTDRPKDIEDIPELTNYYRKQIGLYKNVWKKITGEEVEEAKLYFVTPDIIRSC</sequence>
<feature type="domain" description="UvrD-like helicase ATP-binding" evidence="15">
    <location>
        <begin position="5"/>
        <end position="437"/>
    </location>
</feature>
<evidence type="ECO:0000256" key="7">
    <source>
        <dbReference type="ARBA" id="ARBA00022840"/>
    </source>
</evidence>
<evidence type="ECO:0000256" key="12">
    <source>
        <dbReference type="ARBA" id="ARBA00034808"/>
    </source>
</evidence>
<dbReference type="EC" id="5.6.2.4" evidence="12"/>
<dbReference type="InterPro" id="IPR014017">
    <property type="entry name" value="DNA_helicase_UvrD-like_C"/>
</dbReference>
<dbReference type="AlphaFoldDB" id="A0A1H0T849"/>
<dbReference type="PROSITE" id="PS51198">
    <property type="entry name" value="UVRD_HELICASE_ATP_BIND"/>
    <property type="match status" value="1"/>
</dbReference>
<dbReference type="PANTHER" id="PTHR11070">
    <property type="entry name" value="UVRD / RECB / PCRA DNA HELICASE FAMILY MEMBER"/>
    <property type="match status" value="1"/>
</dbReference>
<evidence type="ECO:0000256" key="2">
    <source>
        <dbReference type="ARBA" id="ARBA00022741"/>
    </source>
</evidence>
<feature type="binding site" evidence="14">
    <location>
        <begin position="26"/>
        <end position="33"/>
    </location>
    <ligand>
        <name>ATP</name>
        <dbReference type="ChEBI" id="CHEBI:30616"/>
    </ligand>
</feature>
<dbReference type="InterPro" id="IPR011604">
    <property type="entry name" value="PDDEXK-like_dom_sf"/>
</dbReference>
<evidence type="ECO:0000313" key="18">
    <source>
        <dbReference type="Proteomes" id="UP000199159"/>
    </source>
</evidence>
<keyword evidence="7 14" id="KW-0067">ATP-binding</keyword>
<dbReference type="GO" id="GO:0033202">
    <property type="term" value="C:DNA helicase complex"/>
    <property type="evidence" value="ECO:0007669"/>
    <property type="project" value="TreeGrafter"/>
</dbReference>
<dbReference type="InterPro" id="IPR000212">
    <property type="entry name" value="DNA_helicase_UvrD/REP"/>
</dbReference>
<keyword evidence="3" id="KW-0227">DNA damage</keyword>
<keyword evidence="5 14" id="KW-0347">Helicase</keyword>
<keyword evidence="1" id="KW-0540">Nuclease</keyword>
<dbReference type="Gene3D" id="3.90.320.10">
    <property type="match status" value="1"/>
</dbReference>
<dbReference type="Gene3D" id="3.40.50.300">
    <property type="entry name" value="P-loop containing nucleotide triphosphate hydrolases"/>
    <property type="match status" value="4"/>
</dbReference>
<organism evidence="17 18">
    <name type="scientific">Litchfieldia salsa</name>
    <dbReference type="NCBI Taxonomy" id="930152"/>
    <lineage>
        <taxon>Bacteria</taxon>
        <taxon>Bacillati</taxon>
        <taxon>Bacillota</taxon>
        <taxon>Bacilli</taxon>
        <taxon>Bacillales</taxon>
        <taxon>Bacillaceae</taxon>
        <taxon>Litchfieldia</taxon>
    </lineage>
</organism>
<evidence type="ECO:0000256" key="6">
    <source>
        <dbReference type="ARBA" id="ARBA00022839"/>
    </source>
</evidence>
<dbReference type="InterPro" id="IPR011335">
    <property type="entry name" value="Restrct_endonuc-II-like"/>
</dbReference>
<dbReference type="InterPro" id="IPR038726">
    <property type="entry name" value="PDDEXK_AddAB-type"/>
</dbReference>
<dbReference type="EMBL" id="FNJU01000003">
    <property type="protein sequence ID" value="SDP50202.1"/>
    <property type="molecule type" value="Genomic_DNA"/>
</dbReference>
<protein>
    <recommendedName>
        <fullName evidence="12">DNA 3'-5' helicase</fullName>
        <ecNumber evidence="12">5.6.2.4</ecNumber>
    </recommendedName>
</protein>
<dbReference type="Pfam" id="PF00580">
    <property type="entry name" value="UvrD-helicase"/>
    <property type="match status" value="1"/>
</dbReference>
<dbReference type="Pfam" id="PF13361">
    <property type="entry name" value="UvrD_C"/>
    <property type="match status" value="2"/>
</dbReference>
<dbReference type="Pfam" id="PF12705">
    <property type="entry name" value="PDDEXK_1"/>
    <property type="match status" value="1"/>
</dbReference>
<evidence type="ECO:0000256" key="5">
    <source>
        <dbReference type="ARBA" id="ARBA00022806"/>
    </source>
</evidence>
<keyword evidence="6" id="KW-0269">Exonuclease</keyword>
<dbReference type="STRING" id="930152.SAMN05216565_103339"/>
<evidence type="ECO:0000256" key="13">
    <source>
        <dbReference type="ARBA" id="ARBA00048988"/>
    </source>
</evidence>
<evidence type="ECO:0000256" key="8">
    <source>
        <dbReference type="ARBA" id="ARBA00023125"/>
    </source>
</evidence>
<dbReference type="RefSeq" id="WP_090852200.1">
    <property type="nucleotide sequence ID" value="NZ_FNJU01000003.1"/>
</dbReference>
<accession>A0A1H0T849</accession>
<dbReference type="PANTHER" id="PTHR11070:SF2">
    <property type="entry name" value="ATP-DEPENDENT DNA HELICASE SRS2"/>
    <property type="match status" value="1"/>
</dbReference>
<evidence type="ECO:0000259" key="16">
    <source>
        <dbReference type="PROSITE" id="PS51217"/>
    </source>
</evidence>
<dbReference type="GO" id="GO:0003677">
    <property type="term" value="F:DNA binding"/>
    <property type="evidence" value="ECO:0007669"/>
    <property type="project" value="UniProtKB-KW"/>
</dbReference>
<evidence type="ECO:0000256" key="14">
    <source>
        <dbReference type="PROSITE-ProRule" id="PRU00560"/>
    </source>
</evidence>
<comment type="catalytic activity">
    <reaction evidence="13">
        <text>ATP + H2O = ADP + phosphate + H(+)</text>
        <dbReference type="Rhea" id="RHEA:13065"/>
        <dbReference type="ChEBI" id="CHEBI:15377"/>
        <dbReference type="ChEBI" id="CHEBI:15378"/>
        <dbReference type="ChEBI" id="CHEBI:30616"/>
        <dbReference type="ChEBI" id="CHEBI:43474"/>
        <dbReference type="ChEBI" id="CHEBI:456216"/>
        <dbReference type="EC" id="5.6.2.4"/>
    </reaction>
</comment>
<keyword evidence="10" id="KW-0413">Isomerase</keyword>
<dbReference type="GO" id="GO:0000725">
    <property type="term" value="P:recombinational repair"/>
    <property type="evidence" value="ECO:0007669"/>
    <property type="project" value="TreeGrafter"/>
</dbReference>
<keyword evidence="9" id="KW-0234">DNA repair</keyword>
<dbReference type="GO" id="GO:0005829">
    <property type="term" value="C:cytosol"/>
    <property type="evidence" value="ECO:0007669"/>
    <property type="project" value="TreeGrafter"/>
</dbReference>
<dbReference type="GO" id="GO:0004527">
    <property type="term" value="F:exonuclease activity"/>
    <property type="evidence" value="ECO:0007669"/>
    <property type="project" value="UniProtKB-KW"/>
</dbReference>
<evidence type="ECO:0000256" key="3">
    <source>
        <dbReference type="ARBA" id="ARBA00022763"/>
    </source>
</evidence>
<dbReference type="PROSITE" id="PS51217">
    <property type="entry name" value="UVRD_HELICASE_CTER"/>
    <property type="match status" value="1"/>
</dbReference>
<dbReference type="InterPro" id="IPR027417">
    <property type="entry name" value="P-loop_NTPase"/>
</dbReference>
<keyword evidence="18" id="KW-1185">Reference proteome</keyword>
<reference evidence="18" key="1">
    <citation type="submission" date="2016-10" db="EMBL/GenBank/DDBJ databases">
        <authorList>
            <person name="Varghese N."/>
            <person name="Submissions S."/>
        </authorList>
    </citation>
    <scope>NUCLEOTIDE SEQUENCE [LARGE SCALE GENOMIC DNA]</scope>
    <source>
        <strain evidence="18">IBRC-M10078</strain>
    </source>
</reference>
<proteinExistence type="predicted"/>
<dbReference type="Proteomes" id="UP000199159">
    <property type="component" value="Unassembled WGS sequence"/>
</dbReference>
<dbReference type="GO" id="GO:0043138">
    <property type="term" value="F:3'-5' DNA helicase activity"/>
    <property type="evidence" value="ECO:0007669"/>
    <property type="project" value="UniProtKB-EC"/>
</dbReference>
<keyword evidence="2 14" id="KW-0547">Nucleotide-binding</keyword>
<keyword evidence="8" id="KW-0238">DNA-binding</keyword>
<feature type="domain" description="UvrD-like helicase C-terminal" evidence="16">
    <location>
        <begin position="453"/>
        <end position="726"/>
    </location>
</feature>
<evidence type="ECO:0000259" key="15">
    <source>
        <dbReference type="PROSITE" id="PS51198"/>
    </source>
</evidence>
<evidence type="ECO:0000256" key="4">
    <source>
        <dbReference type="ARBA" id="ARBA00022801"/>
    </source>
</evidence>
<keyword evidence="4 14" id="KW-0378">Hydrolase</keyword>
<evidence type="ECO:0000256" key="10">
    <source>
        <dbReference type="ARBA" id="ARBA00023235"/>
    </source>
</evidence>